<dbReference type="InterPro" id="IPR004007">
    <property type="entry name" value="DhaL_dom"/>
</dbReference>
<dbReference type="GO" id="GO:0005829">
    <property type="term" value="C:cytosol"/>
    <property type="evidence" value="ECO:0007669"/>
    <property type="project" value="TreeGrafter"/>
</dbReference>
<dbReference type="GO" id="GO:0005524">
    <property type="term" value="F:ATP binding"/>
    <property type="evidence" value="ECO:0007669"/>
    <property type="project" value="UniProtKB-KW"/>
</dbReference>
<keyword evidence="14" id="KW-0274">FAD</keyword>
<comment type="catalytic activity">
    <reaction evidence="25">
        <text>FAD = riboflavin cyclic-4',5'-phosphate + AMP + H(+)</text>
        <dbReference type="Rhea" id="RHEA:13729"/>
        <dbReference type="ChEBI" id="CHEBI:15378"/>
        <dbReference type="ChEBI" id="CHEBI:57692"/>
        <dbReference type="ChEBI" id="CHEBI:76202"/>
        <dbReference type="ChEBI" id="CHEBI:456215"/>
        <dbReference type="EC" id="4.6.1.15"/>
    </reaction>
</comment>
<evidence type="ECO:0000256" key="2">
    <source>
        <dbReference type="ARBA" id="ARBA00001941"/>
    </source>
</evidence>
<dbReference type="GO" id="GO:0034012">
    <property type="term" value="F:FAD-AMP lyase (cyclizing) activity"/>
    <property type="evidence" value="ECO:0007669"/>
    <property type="project" value="UniProtKB-EC"/>
</dbReference>
<dbReference type="Pfam" id="PF02734">
    <property type="entry name" value="Dak2"/>
    <property type="match status" value="1"/>
</dbReference>
<keyword evidence="11" id="KW-0479">Metal-binding</keyword>
<keyword evidence="17" id="KW-0464">Manganese</keyword>
<dbReference type="PANTHER" id="PTHR28629:SF4">
    <property type="entry name" value="TRIOKINASE_FMN CYCLASE"/>
    <property type="match status" value="1"/>
</dbReference>
<evidence type="ECO:0000256" key="7">
    <source>
        <dbReference type="ARBA" id="ARBA00018932"/>
    </source>
</evidence>
<evidence type="ECO:0000256" key="14">
    <source>
        <dbReference type="ARBA" id="ARBA00022827"/>
    </source>
</evidence>
<dbReference type="EC" id="4.6.1.15" evidence="6"/>
<keyword evidence="19" id="KW-0511">Multifunctional enzyme</keyword>
<evidence type="ECO:0000256" key="3">
    <source>
        <dbReference type="ARBA" id="ARBA00001946"/>
    </source>
</evidence>
<evidence type="ECO:0000256" key="26">
    <source>
        <dbReference type="ARBA" id="ARBA00048898"/>
    </source>
</evidence>
<dbReference type="SUPFAM" id="SSF82549">
    <property type="entry name" value="DAK1/DegV-like"/>
    <property type="match status" value="1"/>
</dbReference>
<dbReference type="GO" id="GO:0050354">
    <property type="term" value="F:triokinase activity"/>
    <property type="evidence" value="ECO:0007669"/>
    <property type="project" value="UniProtKB-EC"/>
</dbReference>
<organism evidence="29 30">
    <name type="scientific">Hymenochirus boettgeri</name>
    <name type="common">Congo dwarf clawed frog</name>
    <dbReference type="NCBI Taxonomy" id="247094"/>
    <lineage>
        <taxon>Eukaryota</taxon>
        <taxon>Metazoa</taxon>
        <taxon>Chordata</taxon>
        <taxon>Craniata</taxon>
        <taxon>Vertebrata</taxon>
        <taxon>Euteleostomi</taxon>
        <taxon>Amphibia</taxon>
        <taxon>Batrachia</taxon>
        <taxon>Anura</taxon>
        <taxon>Pipoidea</taxon>
        <taxon>Pipidae</taxon>
        <taxon>Pipinae</taxon>
        <taxon>Hymenochirus</taxon>
    </lineage>
</organism>
<dbReference type="InterPro" id="IPR036117">
    <property type="entry name" value="DhaL_dom_sf"/>
</dbReference>
<comment type="subunit">
    <text evidence="23">Homodimer. Interacts with IFIH1 (via the CARD domains), the interaction is inhibited by viral infection.</text>
</comment>
<dbReference type="Gene3D" id="3.40.50.10440">
    <property type="entry name" value="Dihydroxyacetone kinase, domain 1"/>
    <property type="match status" value="1"/>
</dbReference>
<evidence type="ECO:0000256" key="21">
    <source>
        <dbReference type="ARBA" id="ARBA00032426"/>
    </source>
</evidence>
<dbReference type="AlphaFoldDB" id="A0A8T2J432"/>
<accession>A0A8T2J432</accession>
<evidence type="ECO:0000256" key="4">
    <source>
        <dbReference type="ARBA" id="ARBA00012107"/>
    </source>
</evidence>
<keyword evidence="13" id="KW-0418">Kinase</keyword>
<comment type="cofactor">
    <cofactor evidence="3">
        <name>Mg(2+)</name>
        <dbReference type="ChEBI" id="CHEBI:18420"/>
    </cofactor>
</comment>
<feature type="domain" description="DhaK" evidence="28">
    <location>
        <begin position="1"/>
        <end position="266"/>
    </location>
</feature>
<comment type="catalytic activity">
    <reaction evidence="26">
        <text>dihydroxyacetone + ATP = dihydroxyacetone phosphate + ADP + H(+)</text>
        <dbReference type="Rhea" id="RHEA:15773"/>
        <dbReference type="ChEBI" id="CHEBI:15378"/>
        <dbReference type="ChEBI" id="CHEBI:16016"/>
        <dbReference type="ChEBI" id="CHEBI:30616"/>
        <dbReference type="ChEBI" id="CHEBI:57642"/>
        <dbReference type="ChEBI" id="CHEBI:456216"/>
        <dbReference type="EC" id="2.7.1.29"/>
    </reaction>
</comment>
<keyword evidence="9" id="KW-0285">Flavoprotein</keyword>
<dbReference type="SMART" id="SM01120">
    <property type="entry name" value="Dak2"/>
    <property type="match status" value="1"/>
</dbReference>
<evidence type="ECO:0000256" key="10">
    <source>
        <dbReference type="ARBA" id="ARBA00022679"/>
    </source>
</evidence>
<evidence type="ECO:0000256" key="18">
    <source>
        <dbReference type="ARBA" id="ARBA00023239"/>
    </source>
</evidence>
<dbReference type="FunFam" id="3.30.1180.20:FF:000003">
    <property type="entry name" value="triokinase/FMN cyclase isoform X1"/>
    <property type="match status" value="1"/>
</dbReference>
<evidence type="ECO:0000256" key="25">
    <source>
        <dbReference type="ARBA" id="ARBA00048526"/>
    </source>
</evidence>
<dbReference type="Gene3D" id="1.25.40.340">
    <property type="match status" value="1"/>
</dbReference>
<dbReference type="PROSITE" id="PS51481">
    <property type="entry name" value="DHAK"/>
    <property type="match status" value="1"/>
</dbReference>
<keyword evidence="15" id="KW-0067">ATP-binding</keyword>
<evidence type="ECO:0000256" key="17">
    <source>
        <dbReference type="ARBA" id="ARBA00023211"/>
    </source>
</evidence>
<dbReference type="GO" id="GO:0004371">
    <property type="term" value="F:glycerone kinase activity"/>
    <property type="evidence" value="ECO:0007669"/>
    <property type="project" value="UniProtKB-EC"/>
</dbReference>
<dbReference type="EC" id="2.7.1.29" evidence="4"/>
<reference evidence="29" key="1">
    <citation type="thesis" date="2020" institute="ProQuest LLC" country="789 East Eisenhower Parkway, Ann Arbor, MI, USA">
        <title>Comparative Genomics and Chromosome Evolution.</title>
        <authorList>
            <person name="Mudd A.B."/>
        </authorList>
    </citation>
    <scope>NUCLEOTIDE SEQUENCE</scope>
    <source>
        <strain evidence="29">Female2</strain>
        <tissue evidence="29">Blood</tissue>
    </source>
</reference>
<dbReference type="Proteomes" id="UP000812440">
    <property type="component" value="Chromosome 4"/>
</dbReference>
<evidence type="ECO:0000256" key="8">
    <source>
        <dbReference type="ARBA" id="ARBA00022553"/>
    </source>
</evidence>
<comment type="cofactor">
    <cofactor evidence="1">
        <name>Mn(2+)</name>
        <dbReference type="ChEBI" id="CHEBI:29035"/>
    </cofactor>
</comment>
<comment type="cofactor">
    <cofactor evidence="2">
        <name>Co(2+)</name>
        <dbReference type="ChEBI" id="CHEBI:48828"/>
    </cofactor>
</comment>
<dbReference type="InterPro" id="IPR050861">
    <property type="entry name" value="Dihydroxyacetone_Kinase"/>
</dbReference>
<dbReference type="EC" id="2.7.1.28" evidence="5"/>
<evidence type="ECO:0000256" key="19">
    <source>
        <dbReference type="ARBA" id="ARBA00023268"/>
    </source>
</evidence>
<keyword evidence="12" id="KW-0547">Nucleotide-binding</keyword>
<dbReference type="PANTHER" id="PTHR28629">
    <property type="entry name" value="TRIOKINASE/FMN CYCLASE"/>
    <property type="match status" value="1"/>
</dbReference>
<evidence type="ECO:0000256" key="20">
    <source>
        <dbReference type="ARBA" id="ARBA00023285"/>
    </source>
</evidence>
<dbReference type="Gene3D" id="3.30.1180.20">
    <property type="entry name" value="Dihydroxyacetone kinase, domain 2"/>
    <property type="match status" value="1"/>
</dbReference>
<evidence type="ECO:0000256" key="1">
    <source>
        <dbReference type="ARBA" id="ARBA00001936"/>
    </source>
</evidence>
<name>A0A8T2J432_9PIPI</name>
<dbReference type="PROSITE" id="PS51480">
    <property type="entry name" value="DHAL"/>
    <property type="match status" value="1"/>
</dbReference>
<dbReference type="FunFam" id="1.25.40.340:FF:000001">
    <property type="entry name" value="Dihydroxyacetone kinase 1"/>
    <property type="match status" value="1"/>
</dbReference>
<dbReference type="OrthoDB" id="1724672at2759"/>
<evidence type="ECO:0000256" key="15">
    <source>
        <dbReference type="ARBA" id="ARBA00022840"/>
    </source>
</evidence>
<dbReference type="InterPro" id="IPR004006">
    <property type="entry name" value="DhaK_dom"/>
</dbReference>
<proteinExistence type="predicted"/>
<evidence type="ECO:0000259" key="27">
    <source>
        <dbReference type="PROSITE" id="PS51480"/>
    </source>
</evidence>
<evidence type="ECO:0000256" key="22">
    <source>
        <dbReference type="ARBA" id="ARBA00045490"/>
    </source>
</evidence>
<keyword evidence="8" id="KW-0597">Phosphoprotein</keyword>
<dbReference type="FunFam" id="3.40.50.10440:FF:000001">
    <property type="entry name" value="Dihydroxyacetone kinase, DhaK subunit"/>
    <property type="match status" value="1"/>
</dbReference>
<keyword evidence="30" id="KW-1185">Reference proteome</keyword>
<keyword evidence="10" id="KW-0808">Transferase</keyword>
<evidence type="ECO:0000256" key="6">
    <source>
        <dbReference type="ARBA" id="ARBA00012578"/>
    </source>
</evidence>
<comment type="function">
    <text evidence="22">Catalyzes both the phosphorylation of dihydroxyacetone and of glyceraldehyde, and the splitting of ribonucleoside diphosphate-X compounds among which FAD is the best substrate. Represses IFIH1-mediated cellular antiviral response.</text>
</comment>
<gene>
    <name evidence="29" type="ORF">GDO86_008763</name>
</gene>
<sequence>MLTGAIAGPVFTSPPVSSIVAAILAVAHAGAEGVLLIVKNYTGDRLNFGLALEKARGEGVEVEIIVIGDDCAFTSPKKAGRRGLCGTILVHKIAGALAEEGKSLKEILHAVKSASSMIGTLGVSLLPCSVPGSGPTFNLAADELELGLGIHGEAGVRRGKMMTSDDVVKVMIDHMTDQSSQSRVDVKPGDSVILVVNNLGGLSCLELQIVAGSAVCCLEGRSLHIERIMLGSFMTALEMSGVSLTIMKCYPELVRLYDCKTTAPAWPRISQCPVTRQTQTIPCAPKTILSEEPEPNSVSVQIYRRVLGCVCLALLNLEEELNDLDRAAGDGDCGSTHSRAAYAIQDWMKLQQIPSHPAKLLIALSQVLLEKMGGTSGALYSLFLTAAARPLQSECGSAAWASAMDEGIKAMKRYGGAEPGDRTMLDPLCAAGNVLVSLRNPHCDFMQTLKSAVEGAAKAAEETRHMTAGAGRASYIGSSSLSRPDPGAIAVAAILKAINDSLGDK</sequence>
<evidence type="ECO:0000313" key="30">
    <source>
        <dbReference type="Proteomes" id="UP000812440"/>
    </source>
</evidence>
<protein>
    <recommendedName>
        <fullName evidence="7">Triokinase/FMN cyclase</fullName>
        <ecNumber evidence="5">2.7.1.28</ecNumber>
        <ecNumber evidence="4">2.7.1.29</ecNumber>
        <ecNumber evidence="6">4.6.1.15</ecNumber>
    </recommendedName>
    <alternativeName>
        <fullName evidence="21">Bifunctional ATP-dependent dihydroxyacetone kinase/FAD-AMP lyase (cyclizing)</fullName>
    </alternativeName>
</protein>
<evidence type="ECO:0000256" key="23">
    <source>
        <dbReference type="ARBA" id="ARBA00046681"/>
    </source>
</evidence>
<evidence type="ECO:0000256" key="11">
    <source>
        <dbReference type="ARBA" id="ARBA00022723"/>
    </source>
</evidence>
<evidence type="ECO:0000256" key="16">
    <source>
        <dbReference type="ARBA" id="ARBA00022842"/>
    </source>
</evidence>
<dbReference type="EMBL" id="JAACNH010000007">
    <property type="protein sequence ID" value="KAG8438194.1"/>
    <property type="molecule type" value="Genomic_DNA"/>
</dbReference>
<evidence type="ECO:0000256" key="24">
    <source>
        <dbReference type="ARBA" id="ARBA00047974"/>
    </source>
</evidence>
<evidence type="ECO:0000256" key="9">
    <source>
        <dbReference type="ARBA" id="ARBA00022630"/>
    </source>
</evidence>
<evidence type="ECO:0000256" key="13">
    <source>
        <dbReference type="ARBA" id="ARBA00022777"/>
    </source>
</evidence>
<comment type="catalytic activity">
    <reaction evidence="24">
        <text>D-glyceraldehyde + ATP = D-glyceraldehyde 3-phosphate + ADP + H(+)</text>
        <dbReference type="Rhea" id="RHEA:13941"/>
        <dbReference type="ChEBI" id="CHEBI:15378"/>
        <dbReference type="ChEBI" id="CHEBI:17378"/>
        <dbReference type="ChEBI" id="CHEBI:30616"/>
        <dbReference type="ChEBI" id="CHEBI:59776"/>
        <dbReference type="ChEBI" id="CHEBI:456216"/>
        <dbReference type="EC" id="2.7.1.28"/>
    </reaction>
</comment>
<keyword evidence="20" id="KW-0170">Cobalt</keyword>
<comment type="caution">
    <text evidence="29">The sequence shown here is derived from an EMBL/GenBank/DDBJ whole genome shotgun (WGS) entry which is preliminary data.</text>
</comment>
<keyword evidence="18" id="KW-0456">Lyase</keyword>
<dbReference type="EMBL" id="JAACNH010000007">
    <property type="protein sequence ID" value="KAG8438195.1"/>
    <property type="molecule type" value="Genomic_DNA"/>
</dbReference>
<feature type="domain" description="DhaL" evidence="27">
    <location>
        <begin position="301"/>
        <end position="500"/>
    </location>
</feature>
<evidence type="ECO:0000259" key="28">
    <source>
        <dbReference type="PROSITE" id="PS51481"/>
    </source>
</evidence>
<keyword evidence="16" id="KW-0460">Magnesium</keyword>
<evidence type="ECO:0000313" key="29">
    <source>
        <dbReference type="EMBL" id="KAG8438194.1"/>
    </source>
</evidence>
<dbReference type="GO" id="GO:0046872">
    <property type="term" value="F:metal ion binding"/>
    <property type="evidence" value="ECO:0007669"/>
    <property type="project" value="UniProtKB-KW"/>
</dbReference>
<dbReference type="GO" id="GO:0019563">
    <property type="term" value="P:glycerol catabolic process"/>
    <property type="evidence" value="ECO:0007669"/>
    <property type="project" value="TreeGrafter"/>
</dbReference>
<evidence type="ECO:0000256" key="12">
    <source>
        <dbReference type="ARBA" id="ARBA00022741"/>
    </source>
</evidence>
<dbReference type="SUPFAM" id="SSF101473">
    <property type="entry name" value="DhaL-like"/>
    <property type="match status" value="1"/>
</dbReference>
<evidence type="ECO:0000256" key="5">
    <source>
        <dbReference type="ARBA" id="ARBA00012110"/>
    </source>
</evidence>
<dbReference type="Pfam" id="PF02733">
    <property type="entry name" value="Dak1"/>
    <property type="match status" value="1"/>
</dbReference>